<name>A0A2S6IKL7_9ACTN</name>
<keyword evidence="3" id="KW-1185">Reference proteome</keyword>
<dbReference type="InterPro" id="IPR013830">
    <property type="entry name" value="SGNH_hydro"/>
</dbReference>
<proteinExistence type="predicted"/>
<comment type="caution">
    <text evidence="2">The sequence shown here is derived from an EMBL/GenBank/DDBJ whole genome shotgun (WGS) entry which is preliminary data.</text>
</comment>
<dbReference type="GO" id="GO:0004622">
    <property type="term" value="F:phosphatidylcholine lysophospholipase activity"/>
    <property type="evidence" value="ECO:0007669"/>
    <property type="project" value="TreeGrafter"/>
</dbReference>
<evidence type="ECO:0000313" key="2">
    <source>
        <dbReference type="EMBL" id="PPK94721.1"/>
    </source>
</evidence>
<dbReference type="Gene3D" id="3.40.50.1110">
    <property type="entry name" value="SGNH hydrolase"/>
    <property type="match status" value="1"/>
</dbReference>
<gene>
    <name evidence="2" type="ORF">CLV92_107224</name>
</gene>
<feature type="domain" description="SGNH hydrolase-type esterase" evidence="1">
    <location>
        <begin position="7"/>
        <end position="182"/>
    </location>
</feature>
<dbReference type="InterPro" id="IPR036514">
    <property type="entry name" value="SGNH_hydro_sf"/>
</dbReference>
<dbReference type="Proteomes" id="UP000239485">
    <property type="component" value="Unassembled WGS sequence"/>
</dbReference>
<organism evidence="2 3">
    <name type="scientific">Kineococcus xinjiangensis</name>
    <dbReference type="NCBI Taxonomy" id="512762"/>
    <lineage>
        <taxon>Bacteria</taxon>
        <taxon>Bacillati</taxon>
        <taxon>Actinomycetota</taxon>
        <taxon>Actinomycetes</taxon>
        <taxon>Kineosporiales</taxon>
        <taxon>Kineosporiaceae</taxon>
        <taxon>Kineococcus</taxon>
    </lineage>
</organism>
<dbReference type="SUPFAM" id="SSF52266">
    <property type="entry name" value="SGNH hydrolase"/>
    <property type="match status" value="1"/>
</dbReference>
<sequence>MPLHLALLGDSLAHGTGATRATDALGPRLATALTAAGVPAESRVFAVPGALSDALARQVTAAVAWRPGVALVVIGGNDVRGLVPPERAAAALAQAVRALRTAGAAVVVVPAPDLSVVSHVPPALQDLVRAASAAMRSAQSAAAAAEGARIADPGPRAAAAFASDPGLFSADRFHPSSAGYALIAEAVLPVVRAAATDVLSRRGD</sequence>
<dbReference type="Pfam" id="PF13472">
    <property type="entry name" value="Lipase_GDSL_2"/>
    <property type="match status" value="1"/>
</dbReference>
<dbReference type="EMBL" id="PTJD01000007">
    <property type="protein sequence ID" value="PPK94721.1"/>
    <property type="molecule type" value="Genomic_DNA"/>
</dbReference>
<dbReference type="OrthoDB" id="9804395at2"/>
<evidence type="ECO:0000313" key="3">
    <source>
        <dbReference type="Proteomes" id="UP000239485"/>
    </source>
</evidence>
<protein>
    <submittedName>
        <fullName evidence="2">Lysophospholipase L1-like esterase</fullName>
    </submittedName>
</protein>
<dbReference type="AlphaFoldDB" id="A0A2S6IKL7"/>
<dbReference type="PANTHER" id="PTHR30383">
    <property type="entry name" value="THIOESTERASE 1/PROTEASE 1/LYSOPHOSPHOLIPASE L1"/>
    <property type="match status" value="1"/>
</dbReference>
<reference evidence="2 3" key="1">
    <citation type="submission" date="2018-02" db="EMBL/GenBank/DDBJ databases">
        <title>Genomic Encyclopedia of Archaeal and Bacterial Type Strains, Phase II (KMG-II): from individual species to whole genera.</title>
        <authorList>
            <person name="Goeker M."/>
        </authorList>
    </citation>
    <scope>NUCLEOTIDE SEQUENCE [LARGE SCALE GENOMIC DNA]</scope>
    <source>
        <strain evidence="2 3">DSM 22857</strain>
    </source>
</reference>
<accession>A0A2S6IKL7</accession>
<dbReference type="InterPro" id="IPR051532">
    <property type="entry name" value="Ester_Hydrolysis_Enzymes"/>
</dbReference>
<dbReference type="PANTHER" id="PTHR30383:SF5">
    <property type="entry name" value="SGNH HYDROLASE-TYPE ESTERASE DOMAIN-CONTAINING PROTEIN"/>
    <property type="match status" value="1"/>
</dbReference>
<dbReference type="RefSeq" id="WP_104433012.1">
    <property type="nucleotide sequence ID" value="NZ_PTJD01000007.1"/>
</dbReference>
<evidence type="ECO:0000259" key="1">
    <source>
        <dbReference type="Pfam" id="PF13472"/>
    </source>
</evidence>